<protein>
    <submittedName>
        <fullName evidence="2">Uncharacterized protein</fullName>
    </submittedName>
</protein>
<proteinExistence type="predicted"/>
<sequence>MSAIDNKRPRSSSIYDDTPDTKKAKKEELVPASVQTDPPINHRPAPNVDLVLCEGDTEAICVLSIPMLDVLMLIPLVVMDPDLWSGLDVLISRRGHTHSFYLKYMVTHSGQRGLVLTWKKKLDGEQVEVYGGWIHKENRKYKPLKDMVKAGMFIWCNVRWWRKYTWVKKSLVCWEGAVEWQGYISESYCTSMADEFSEDGYGDSDEGTDEEV</sequence>
<name>A0A3N4HBP7_ASCIM</name>
<dbReference type="Proteomes" id="UP000275078">
    <property type="component" value="Unassembled WGS sequence"/>
</dbReference>
<evidence type="ECO:0000256" key="1">
    <source>
        <dbReference type="SAM" id="MobiDB-lite"/>
    </source>
</evidence>
<gene>
    <name evidence="2" type="ORF">BJ508DRAFT_335627</name>
</gene>
<dbReference type="EMBL" id="ML119895">
    <property type="protein sequence ID" value="RPA71849.1"/>
    <property type="molecule type" value="Genomic_DNA"/>
</dbReference>
<accession>A0A3N4HBP7</accession>
<dbReference type="AlphaFoldDB" id="A0A3N4HBP7"/>
<feature type="region of interest" description="Disordered" evidence="1">
    <location>
        <begin position="1"/>
        <end position="41"/>
    </location>
</feature>
<organism evidence="2 3">
    <name type="scientific">Ascobolus immersus RN42</name>
    <dbReference type="NCBI Taxonomy" id="1160509"/>
    <lineage>
        <taxon>Eukaryota</taxon>
        <taxon>Fungi</taxon>
        <taxon>Dikarya</taxon>
        <taxon>Ascomycota</taxon>
        <taxon>Pezizomycotina</taxon>
        <taxon>Pezizomycetes</taxon>
        <taxon>Pezizales</taxon>
        <taxon>Ascobolaceae</taxon>
        <taxon>Ascobolus</taxon>
    </lineage>
</organism>
<reference evidence="2 3" key="1">
    <citation type="journal article" date="2018" name="Nat. Ecol. Evol.">
        <title>Pezizomycetes genomes reveal the molecular basis of ectomycorrhizal truffle lifestyle.</title>
        <authorList>
            <person name="Murat C."/>
            <person name="Payen T."/>
            <person name="Noel B."/>
            <person name="Kuo A."/>
            <person name="Morin E."/>
            <person name="Chen J."/>
            <person name="Kohler A."/>
            <person name="Krizsan K."/>
            <person name="Balestrini R."/>
            <person name="Da Silva C."/>
            <person name="Montanini B."/>
            <person name="Hainaut M."/>
            <person name="Levati E."/>
            <person name="Barry K.W."/>
            <person name="Belfiori B."/>
            <person name="Cichocki N."/>
            <person name="Clum A."/>
            <person name="Dockter R.B."/>
            <person name="Fauchery L."/>
            <person name="Guy J."/>
            <person name="Iotti M."/>
            <person name="Le Tacon F."/>
            <person name="Lindquist E.A."/>
            <person name="Lipzen A."/>
            <person name="Malagnac F."/>
            <person name="Mello A."/>
            <person name="Molinier V."/>
            <person name="Miyauchi S."/>
            <person name="Poulain J."/>
            <person name="Riccioni C."/>
            <person name="Rubini A."/>
            <person name="Sitrit Y."/>
            <person name="Splivallo R."/>
            <person name="Traeger S."/>
            <person name="Wang M."/>
            <person name="Zifcakova L."/>
            <person name="Wipf D."/>
            <person name="Zambonelli A."/>
            <person name="Paolocci F."/>
            <person name="Nowrousian M."/>
            <person name="Ottonello S."/>
            <person name="Baldrian P."/>
            <person name="Spatafora J.W."/>
            <person name="Henrissat B."/>
            <person name="Nagy L.G."/>
            <person name="Aury J.M."/>
            <person name="Wincker P."/>
            <person name="Grigoriev I.V."/>
            <person name="Bonfante P."/>
            <person name="Martin F.M."/>
        </authorList>
    </citation>
    <scope>NUCLEOTIDE SEQUENCE [LARGE SCALE GENOMIC DNA]</scope>
    <source>
        <strain evidence="2 3">RN42</strain>
    </source>
</reference>
<evidence type="ECO:0000313" key="2">
    <source>
        <dbReference type="EMBL" id="RPA71849.1"/>
    </source>
</evidence>
<keyword evidence="3" id="KW-1185">Reference proteome</keyword>
<evidence type="ECO:0000313" key="3">
    <source>
        <dbReference type="Proteomes" id="UP000275078"/>
    </source>
</evidence>
<feature type="compositionally biased region" description="Basic and acidic residues" evidence="1">
    <location>
        <begin position="19"/>
        <end position="29"/>
    </location>
</feature>